<dbReference type="PANTHER" id="PTHR45011:SF1">
    <property type="entry name" value="DAP3-BINDING CELL DEATH ENHANCER 1"/>
    <property type="match status" value="1"/>
</dbReference>
<proteinExistence type="predicted"/>
<dbReference type="SMART" id="SM00671">
    <property type="entry name" value="SEL1"/>
    <property type="match status" value="5"/>
</dbReference>
<dbReference type="EMBL" id="FLUO01000003">
    <property type="protein sequence ID" value="SBW12937.1"/>
    <property type="molecule type" value="Genomic_DNA"/>
</dbReference>
<reference evidence="2" key="1">
    <citation type="submission" date="2016-04" db="EMBL/GenBank/DDBJ databases">
        <authorList>
            <person name="Evans L.H."/>
            <person name="Alamgir A."/>
            <person name="Owens N."/>
            <person name="Weber N.D."/>
            <person name="Virtaneva K."/>
            <person name="Barbian K."/>
            <person name="Babar A."/>
            <person name="Rosenke K."/>
        </authorList>
    </citation>
    <scope>NUCLEOTIDE SEQUENCE</scope>
    <source>
        <strain evidence="2">86</strain>
    </source>
</reference>
<gene>
    <name evidence="2" type="ORF">KL86APRO_30428</name>
</gene>
<dbReference type="InterPro" id="IPR011990">
    <property type="entry name" value="TPR-like_helical_dom_sf"/>
</dbReference>
<dbReference type="Gene3D" id="1.25.40.10">
    <property type="entry name" value="Tetratricopeptide repeat domain"/>
    <property type="match status" value="2"/>
</dbReference>
<accession>A0A212KMN3</accession>
<dbReference type="Pfam" id="PF08238">
    <property type="entry name" value="Sel1"/>
    <property type="match status" value="5"/>
</dbReference>
<protein>
    <recommendedName>
        <fullName evidence="3">Sel1 repeat family protein</fullName>
    </recommendedName>
</protein>
<evidence type="ECO:0008006" key="3">
    <source>
        <dbReference type="Google" id="ProtNLM"/>
    </source>
</evidence>
<evidence type="ECO:0000313" key="2">
    <source>
        <dbReference type="EMBL" id="SBW12937.1"/>
    </source>
</evidence>
<sequence>MMFKTGGAAAFAVAWLGLATAAFAGTAEGRAALQAGDFATALRELGAAARAGDPQAQNLYGTMLKDGAGGAPDKTAAAAWYRRAAEAGDAEAQVNLGYMLFHGDGVPRDRQAGLGWYERAAEQGHAAAQFNAARVYWDGDGVPRDPQKAMKLFAAAAAAGLPEAQFSYGVALLAQPRPDAPQAFNWFSRAARQGEAPAYAKLAAMYLLGQGVGKDPVAAQTWALLGEAAGDPLAKQLREKLEADLTPQQSAAARQQAAAFVPVRERE</sequence>
<dbReference type="InterPro" id="IPR006597">
    <property type="entry name" value="Sel1-like"/>
</dbReference>
<dbReference type="AlphaFoldDB" id="A0A212KMN3"/>
<feature type="chain" id="PRO_5011990354" description="Sel1 repeat family protein" evidence="1">
    <location>
        <begin position="25"/>
        <end position="267"/>
    </location>
</feature>
<dbReference type="InterPro" id="IPR052748">
    <property type="entry name" value="ISR_Activator"/>
</dbReference>
<organism evidence="2">
    <name type="scientific">uncultured Alphaproteobacteria bacterium</name>
    <dbReference type="NCBI Taxonomy" id="91750"/>
    <lineage>
        <taxon>Bacteria</taxon>
        <taxon>Pseudomonadati</taxon>
        <taxon>Pseudomonadota</taxon>
        <taxon>Alphaproteobacteria</taxon>
        <taxon>environmental samples</taxon>
    </lineage>
</organism>
<dbReference type="SUPFAM" id="SSF81901">
    <property type="entry name" value="HCP-like"/>
    <property type="match status" value="1"/>
</dbReference>
<keyword evidence="1" id="KW-0732">Signal</keyword>
<evidence type="ECO:0000256" key="1">
    <source>
        <dbReference type="SAM" id="SignalP"/>
    </source>
</evidence>
<dbReference type="PANTHER" id="PTHR45011">
    <property type="entry name" value="DAP3-BINDING CELL DEATH ENHANCER 1"/>
    <property type="match status" value="1"/>
</dbReference>
<feature type="signal peptide" evidence="1">
    <location>
        <begin position="1"/>
        <end position="24"/>
    </location>
</feature>
<name>A0A212KMN3_9PROT</name>